<dbReference type="PANTHER" id="PTHR38478">
    <property type="entry name" value="PEPTIDASE M1A AND M12B"/>
    <property type="match status" value="1"/>
</dbReference>
<feature type="domain" description="EcxA zinc-binding" evidence="2">
    <location>
        <begin position="567"/>
        <end position="652"/>
    </location>
</feature>
<keyword evidence="3" id="KW-0645">Protease</keyword>
<dbReference type="Gene3D" id="3.40.390.10">
    <property type="entry name" value="Collagenase (Catalytic Domain)"/>
    <property type="match status" value="1"/>
</dbReference>
<keyword evidence="3" id="KW-0482">Metalloprotease</keyword>
<feature type="region of interest" description="Disordered" evidence="1">
    <location>
        <begin position="407"/>
        <end position="429"/>
    </location>
</feature>
<sequence length="1296" mass="146529">MFKKLAIASVVSIALYGCGAEERSYEAVPRAQEQITTQSLDTEALWLYMPSTGATPRYATSQRGFFQGTPKLVKLRFDKTNGILAEEVDRDTIRTGEDTRYTDVINQAPVLKIPGTFEQYRCAENSFDECTNKEELNEDADTDWKNASHFTPDFANIQSLAVDSVDAWYTSSDVEETADPQLTHWEYDHETGTINVEVERTFTAKPDDAYKFGYDLENLSFKTRFFYSLVKLDSVASSDYETVQYPGRDSSRYGFFNDEKIERSASGEIGLQGQKFRLLNRFNPKEDINYYLSDSYFEEDSKLFLDATIETINEINTVLQGSGVPTINIVNKTEPAGVHTGDLRYNVFNLITDPVDSGLLGYGPSATNPLTGEIVHAHVNQYAGVIRASSRRMWNQLTMHYNRGEIDRPDEFVPAQPDPEDSTAPTTPVSTGFAGVEDNLVAQQTTAMSDSLPIAVASEPNFSNGYTQWLRPDQQPDGSFSKNLAKRHLAMEEMASQNMYSEEFMWVSTKSKGLIKGIDYLADGYFDNSDLDPAAADYADKVNTKLKKWTKLSAEQQEIVTNQISKHMYKSTLVHELGHNLGLRHNFMGSADKENFYQQDEINAFGYDKVPAHSSAMDYGASIFDELPIYGKYDIAALRFGYGRQLEYSTEVTVVNEETGAETLETVTKYGSLSDIDATLNNDEQAYLLGSVQQFREELRSKDPSAVMKTFDYCTDENVRSTTTCNRFDEGSNILEQTEFRIQKYWDSYDLKNKRDGREQFYEYELQNYAYSRWYEFNQIRSVVDDLGDIDYQLSKLSGSEDSYGKSVANYYTDNCTRGYIRRGLPEGAKMVCDTFDASLMAADFFVKVMSTPDRVCEINVSSSNGQITRFIPLSDLWSSYGPSLQDKTTLPESCFDEDLVNIMASSRDRIQVLSETRDGRPYANMRANNPYNNSSTAVDQFGIWADKLVAAQMLVKRSDYSSARDKSNIALLDVSSIQSGTQGTPQKIKTYLGYLGYGMDSFPDPIFVDKDGERANTVMAYRPDIKRAIDVPPYLYNLKAFFQLSDNTVTPLFSALLNNFVAFGDAEEYGLADSSQDLLDDISLTSPDASVDENGSVTFSLKTRNYVVTRRNGLAKRMAEKALLINGKQDDLVKLDDTNYTTKSNLKANGVRTVNDFTLVMLRDTAAVELLKETPYFESLFRGSFFSPAKFTEDRTNKCFTVTANPTRCNSKDNLHAAWKAIQANEDDDVYLPALLNWAEQYVTIVDEELQRSPDTAELYDINPETIWLWSSREYIQYRYALEQLPVLTSTNYRK</sequence>
<accession>A0ABV4NAM3</accession>
<dbReference type="RefSeq" id="WP_372265785.1">
    <property type="nucleotide sequence ID" value="NZ_JBFRUW010000023.1"/>
</dbReference>
<proteinExistence type="predicted"/>
<dbReference type="InterPro" id="IPR032534">
    <property type="entry name" value="EcxA_zinc-bd"/>
</dbReference>
<evidence type="ECO:0000259" key="2">
    <source>
        <dbReference type="Pfam" id="PF16313"/>
    </source>
</evidence>
<evidence type="ECO:0000256" key="1">
    <source>
        <dbReference type="SAM" id="MobiDB-lite"/>
    </source>
</evidence>
<keyword evidence="3" id="KW-0378">Hydrolase</keyword>
<dbReference type="Proteomes" id="UP001570417">
    <property type="component" value="Unassembled WGS sequence"/>
</dbReference>
<comment type="caution">
    <text evidence="3">The sequence shown here is derived from an EMBL/GenBank/DDBJ whole genome shotgun (WGS) entry which is preliminary data.</text>
</comment>
<dbReference type="Pfam" id="PF16313">
    <property type="entry name" value="DUF4953"/>
    <property type="match status" value="1"/>
</dbReference>
<reference evidence="3 4" key="1">
    <citation type="journal article" date="2024" name="ISME J.">
        <title>Tailless and filamentous prophages are predominant in marine Vibrio.</title>
        <authorList>
            <person name="Steensen K."/>
            <person name="Seneca J."/>
            <person name="Bartlau N."/>
            <person name="Yu X.A."/>
            <person name="Hussain F.A."/>
            <person name="Polz M.F."/>
        </authorList>
    </citation>
    <scope>NUCLEOTIDE SEQUENCE [LARGE SCALE GENOMIC DNA]</scope>
    <source>
        <strain evidence="3 4">10N.222.51.A1</strain>
    </source>
</reference>
<keyword evidence="4" id="KW-1185">Reference proteome</keyword>
<protein>
    <submittedName>
        <fullName evidence="3">Zinc-dependent metalloprotease</fullName>
    </submittedName>
</protein>
<name>A0ABV4NAM3_9VIBR</name>
<evidence type="ECO:0000313" key="3">
    <source>
        <dbReference type="EMBL" id="MFA0568327.1"/>
    </source>
</evidence>
<evidence type="ECO:0000313" key="4">
    <source>
        <dbReference type="Proteomes" id="UP001570417"/>
    </source>
</evidence>
<dbReference type="EMBL" id="JBFRUW010000023">
    <property type="protein sequence ID" value="MFA0568327.1"/>
    <property type="molecule type" value="Genomic_DNA"/>
</dbReference>
<dbReference type="SUPFAM" id="SSF55486">
    <property type="entry name" value="Metalloproteases ('zincins'), catalytic domain"/>
    <property type="match status" value="1"/>
</dbReference>
<dbReference type="InterPro" id="IPR024079">
    <property type="entry name" value="MetalloPept_cat_dom_sf"/>
</dbReference>
<organism evidence="3 4">
    <name type="scientific">Vibrio gallaecicus</name>
    <dbReference type="NCBI Taxonomy" id="552386"/>
    <lineage>
        <taxon>Bacteria</taxon>
        <taxon>Pseudomonadati</taxon>
        <taxon>Pseudomonadota</taxon>
        <taxon>Gammaproteobacteria</taxon>
        <taxon>Vibrionales</taxon>
        <taxon>Vibrionaceae</taxon>
        <taxon>Vibrio</taxon>
    </lineage>
</organism>
<gene>
    <name evidence="3" type="ORF">AB4566_08560</name>
</gene>
<dbReference type="GO" id="GO:0008237">
    <property type="term" value="F:metallopeptidase activity"/>
    <property type="evidence" value="ECO:0007669"/>
    <property type="project" value="UniProtKB-KW"/>
</dbReference>
<dbReference type="PANTHER" id="PTHR38478:SF1">
    <property type="entry name" value="ZINC DEPENDENT METALLOPROTEASE DOMAIN LIPOPROTEIN"/>
    <property type="match status" value="1"/>
</dbReference>
<dbReference type="PROSITE" id="PS51257">
    <property type="entry name" value="PROKAR_LIPOPROTEIN"/>
    <property type="match status" value="1"/>
</dbReference>